<evidence type="ECO:0000259" key="9">
    <source>
        <dbReference type="Pfam" id="PF12704"/>
    </source>
</evidence>
<evidence type="ECO:0000256" key="1">
    <source>
        <dbReference type="ARBA" id="ARBA00004651"/>
    </source>
</evidence>
<reference evidence="10 11" key="1">
    <citation type="submission" date="2023-12" db="EMBL/GenBank/DDBJ databases">
        <title>the genome sequence of Hyalangium sp. s54d21.</title>
        <authorList>
            <person name="Zhang X."/>
        </authorList>
    </citation>
    <scope>NUCLEOTIDE SEQUENCE [LARGE SCALE GENOMIC DNA]</scope>
    <source>
        <strain evidence="11">s54d21</strain>
    </source>
</reference>
<dbReference type="EMBL" id="JAXIVS010000006">
    <property type="protein sequence ID" value="MDY7228805.1"/>
    <property type="molecule type" value="Genomic_DNA"/>
</dbReference>
<comment type="caution">
    <text evidence="10">The sequence shown here is derived from an EMBL/GenBank/DDBJ whole genome shotgun (WGS) entry which is preliminary data.</text>
</comment>
<dbReference type="NCBIfam" id="TIGR03434">
    <property type="entry name" value="ADOP"/>
    <property type="match status" value="1"/>
</dbReference>
<feature type="domain" description="MacB-like periplasmic core" evidence="9">
    <location>
        <begin position="17"/>
        <end position="230"/>
    </location>
</feature>
<feature type="domain" description="ABC3 transporter permease C-terminal" evidence="8">
    <location>
        <begin position="677"/>
        <end position="790"/>
    </location>
</feature>
<dbReference type="Pfam" id="PF02687">
    <property type="entry name" value="FtsX"/>
    <property type="match status" value="2"/>
</dbReference>
<dbReference type="InterPro" id="IPR025857">
    <property type="entry name" value="MacB_PCD"/>
</dbReference>
<feature type="transmembrane region" description="Helical" evidence="7">
    <location>
        <begin position="365"/>
        <end position="389"/>
    </location>
</feature>
<feature type="transmembrane region" description="Helical" evidence="7">
    <location>
        <begin position="316"/>
        <end position="336"/>
    </location>
</feature>
<evidence type="ECO:0000256" key="3">
    <source>
        <dbReference type="ARBA" id="ARBA00022692"/>
    </source>
</evidence>
<gene>
    <name evidence="10" type="ORF">SYV04_20445</name>
</gene>
<evidence type="ECO:0000256" key="4">
    <source>
        <dbReference type="ARBA" id="ARBA00022989"/>
    </source>
</evidence>
<evidence type="ECO:0000259" key="8">
    <source>
        <dbReference type="Pfam" id="PF02687"/>
    </source>
</evidence>
<evidence type="ECO:0000256" key="7">
    <source>
        <dbReference type="SAM" id="Phobius"/>
    </source>
</evidence>
<comment type="subcellular location">
    <subcellularLocation>
        <location evidence="1">Cell membrane</location>
        <topology evidence="1">Multi-pass membrane protein</topology>
    </subcellularLocation>
</comment>
<evidence type="ECO:0000313" key="10">
    <source>
        <dbReference type="EMBL" id="MDY7228805.1"/>
    </source>
</evidence>
<dbReference type="InterPro" id="IPR050250">
    <property type="entry name" value="Macrolide_Exporter_MacB"/>
</dbReference>
<keyword evidence="11" id="KW-1185">Reference proteome</keyword>
<feature type="domain" description="MacB-like periplasmic core" evidence="9">
    <location>
        <begin position="414"/>
        <end position="638"/>
    </location>
</feature>
<evidence type="ECO:0000256" key="2">
    <source>
        <dbReference type="ARBA" id="ARBA00022475"/>
    </source>
</evidence>
<dbReference type="PANTHER" id="PTHR30572">
    <property type="entry name" value="MEMBRANE COMPONENT OF TRANSPORTER-RELATED"/>
    <property type="match status" value="1"/>
</dbReference>
<feature type="transmembrane region" description="Helical" evidence="7">
    <location>
        <begin position="726"/>
        <end position="749"/>
    </location>
</feature>
<keyword evidence="5 7" id="KW-0472">Membrane</keyword>
<dbReference type="Pfam" id="PF12704">
    <property type="entry name" value="MacB_PCD"/>
    <property type="match status" value="2"/>
</dbReference>
<feature type="domain" description="ABC3 transporter permease C-terminal" evidence="8">
    <location>
        <begin position="271"/>
        <end position="392"/>
    </location>
</feature>
<evidence type="ECO:0000313" key="11">
    <source>
        <dbReference type="Proteomes" id="UP001291309"/>
    </source>
</evidence>
<dbReference type="InterPro" id="IPR003838">
    <property type="entry name" value="ABC3_permease_C"/>
</dbReference>
<proteinExistence type="inferred from homology"/>
<dbReference type="RefSeq" id="WP_321547521.1">
    <property type="nucleotide sequence ID" value="NZ_JAXIVS010000006.1"/>
</dbReference>
<feature type="transmembrane region" description="Helical" evidence="7">
    <location>
        <begin position="264"/>
        <end position="288"/>
    </location>
</feature>
<feature type="transmembrane region" description="Helical" evidence="7">
    <location>
        <begin position="410"/>
        <end position="433"/>
    </location>
</feature>
<evidence type="ECO:0000256" key="5">
    <source>
        <dbReference type="ARBA" id="ARBA00023136"/>
    </source>
</evidence>
<protein>
    <submittedName>
        <fullName evidence="10">ABC transporter permease</fullName>
    </submittedName>
</protein>
<comment type="similarity">
    <text evidence="6">Belongs to the ABC-4 integral membrane protein family.</text>
</comment>
<feature type="transmembrane region" description="Helical" evidence="7">
    <location>
        <begin position="12"/>
        <end position="36"/>
    </location>
</feature>
<keyword evidence="3 7" id="KW-0812">Transmembrane</keyword>
<dbReference type="InterPro" id="IPR017800">
    <property type="entry name" value="ADOP"/>
</dbReference>
<keyword evidence="2" id="KW-1003">Cell membrane</keyword>
<organism evidence="10 11">
    <name type="scientific">Hyalangium rubrum</name>
    <dbReference type="NCBI Taxonomy" id="3103134"/>
    <lineage>
        <taxon>Bacteria</taxon>
        <taxon>Pseudomonadati</taxon>
        <taxon>Myxococcota</taxon>
        <taxon>Myxococcia</taxon>
        <taxon>Myxococcales</taxon>
        <taxon>Cystobacterineae</taxon>
        <taxon>Archangiaceae</taxon>
        <taxon>Hyalangium</taxon>
    </lineage>
</organism>
<keyword evidence="4 7" id="KW-1133">Transmembrane helix</keyword>
<feature type="transmembrane region" description="Helical" evidence="7">
    <location>
        <begin position="761"/>
        <end position="780"/>
    </location>
</feature>
<feature type="transmembrane region" description="Helical" evidence="7">
    <location>
        <begin position="670"/>
        <end position="698"/>
    </location>
</feature>
<evidence type="ECO:0000256" key="6">
    <source>
        <dbReference type="ARBA" id="ARBA00038076"/>
    </source>
</evidence>
<accession>A0ABU5H9M3</accession>
<dbReference type="PANTHER" id="PTHR30572:SF4">
    <property type="entry name" value="ABC TRANSPORTER PERMEASE YTRF"/>
    <property type="match status" value="1"/>
</dbReference>
<sequence length="797" mass="85442">MRFGLRLLRKHPTFAVVIALTLGLGIGLNTAIFSIADAIYLRAMRFPGDESLVMVWETSPERGIDRSETSFPTLKEWQSQAGQVLAQVAGFTRETLSLTKDAAPEQVPGSRVGAQLFSALGARPLLGRGFEEAEAQVGAEPVVVLSHALWRRRFGEDPSIVGRSITLDGQPRTVVGVMAADFQFPPSAELWVPLVPTAREAEARGLRKFQVLARLRSGVTPEQAKSALQAVSARMEQEFPDEMAQYTVRLTGVREAFLGPIGPVLMALGGAVGFVLLIACANVANLLLARAAGRGREIAVRAALGAGRRRIAMQMLVESVLLALVGGMAGVCFAVWGTDLLTALMPDGLAQRIPGWTTIGVNVRVLLFSLGLSLMTGLIFGLMPALRVSRTELAEVLKDSQRTTGRRGRMSSALVVGELSLALVLLVGAGLMLQSFQRLQRAPTGFDASNVLAFPLTLPEATYPDDAARTRFYTELMESLSQLPGLEAAGAASLLPLSRSNQTSMLIFPDQPAEPGREPHVNHRVITPGYLRTMSIPLLRGRDLGALDGSEAPRVALVNEEMARRFWPGEEALGKRFFSGGEVPWEVVGVVGNTLSQGRGQFQEAVAEFYVPQAQEPRGAMQVVVRARGPSAAVTAAVREAVARQAPDLPVGRVFQMEQLVDEALGPRRMLAGLVLVFAAAALTLAAVGVFGVMSYMVEQRTREMGVRLALGATPKSILMLVLRHALRLALLGITIGTLVALGLARLLAAALYNVSPADPITFTLVALLLMVVTMVASYLPAWRATRVPPAFALQAE</sequence>
<name>A0ABU5H9M3_9BACT</name>
<dbReference type="Proteomes" id="UP001291309">
    <property type="component" value="Unassembled WGS sequence"/>
</dbReference>